<accession>A0A9N9CCJ1</accession>
<proteinExistence type="predicted"/>
<name>A0A9N9CCJ1_9GLOM</name>
<protein>
    <submittedName>
        <fullName evidence="1">2381_t:CDS:1</fullName>
    </submittedName>
</protein>
<evidence type="ECO:0000313" key="2">
    <source>
        <dbReference type="Proteomes" id="UP000789831"/>
    </source>
</evidence>
<evidence type="ECO:0000313" key="1">
    <source>
        <dbReference type="EMBL" id="CAG8596931.1"/>
    </source>
</evidence>
<dbReference type="EMBL" id="CAJVPL010002030">
    <property type="protein sequence ID" value="CAG8596931.1"/>
    <property type="molecule type" value="Genomic_DNA"/>
</dbReference>
<gene>
    <name evidence="1" type="ORF">AGERDE_LOCUS8897</name>
</gene>
<reference evidence="1" key="1">
    <citation type="submission" date="2021-06" db="EMBL/GenBank/DDBJ databases">
        <authorList>
            <person name="Kallberg Y."/>
            <person name="Tangrot J."/>
            <person name="Rosling A."/>
        </authorList>
    </citation>
    <scope>NUCLEOTIDE SEQUENCE</scope>
    <source>
        <strain evidence="1">MT106</strain>
    </source>
</reference>
<feature type="non-terminal residue" evidence="1">
    <location>
        <position position="70"/>
    </location>
</feature>
<organism evidence="1 2">
    <name type="scientific">Ambispora gerdemannii</name>
    <dbReference type="NCBI Taxonomy" id="144530"/>
    <lineage>
        <taxon>Eukaryota</taxon>
        <taxon>Fungi</taxon>
        <taxon>Fungi incertae sedis</taxon>
        <taxon>Mucoromycota</taxon>
        <taxon>Glomeromycotina</taxon>
        <taxon>Glomeromycetes</taxon>
        <taxon>Archaeosporales</taxon>
        <taxon>Ambisporaceae</taxon>
        <taxon>Ambispora</taxon>
    </lineage>
</organism>
<dbReference type="AlphaFoldDB" id="A0A9N9CCJ1"/>
<dbReference type="Proteomes" id="UP000789831">
    <property type="component" value="Unassembled WGS sequence"/>
</dbReference>
<comment type="caution">
    <text evidence="1">The sequence shown here is derived from an EMBL/GenBank/DDBJ whole genome shotgun (WGS) entry which is preliminary data.</text>
</comment>
<keyword evidence="2" id="KW-1185">Reference proteome</keyword>
<sequence>PQVAGTIPFKFNNHELGLQRLLINGMWTLSYRWEDHSQIRQSCHDTPEPAITKNGGAMLRTINCGNIVRV</sequence>